<dbReference type="AlphaFoldDB" id="A0A0C3B5R9"/>
<proteinExistence type="predicted"/>
<organism evidence="1 2">
    <name type="scientific">Piloderma croceum (strain F 1598)</name>
    <dbReference type="NCBI Taxonomy" id="765440"/>
    <lineage>
        <taxon>Eukaryota</taxon>
        <taxon>Fungi</taxon>
        <taxon>Dikarya</taxon>
        <taxon>Basidiomycota</taxon>
        <taxon>Agaricomycotina</taxon>
        <taxon>Agaricomycetes</taxon>
        <taxon>Agaricomycetidae</taxon>
        <taxon>Atheliales</taxon>
        <taxon>Atheliaceae</taxon>
        <taxon>Piloderma</taxon>
    </lineage>
</organism>
<dbReference type="InParanoid" id="A0A0C3B5R9"/>
<evidence type="ECO:0000313" key="1">
    <source>
        <dbReference type="EMBL" id="KIM81583.1"/>
    </source>
</evidence>
<sequence>MEHVLFRPSLSDFIASINFNAAVSAFDLTNDPQPQVWLISYAGRCSIPFFVCHSEIVFYSTRITFSYLASIRSSRSRSLSSDLTLRESKMPLRRRDGLFP</sequence>
<gene>
    <name evidence="1" type="ORF">PILCRDRAFT_496958</name>
</gene>
<evidence type="ECO:0000313" key="2">
    <source>
        <dbReference type="Proteomes" id="UP000054166"/>
    </source>
</evidence>
<dbReference type="EMBL" id="KN832998">
    <property type="protein sequence ID" value="KIM81583.1"/>
    <property type="molecule type" value="Genomic_DNA"/>
</dbReference>
<name>A0A0C3B5R9_PILCF</name>
<accession>A0A0C3B5R9</accession>
<reference evidence="2" key="2">
    <citation type="submission" date="2015-01" db="EMBL/GenBank/DDBJ databases">
        <title>Evolutionary Origins and Diversification of the Mycorrhizal Mutualists.</title>
        <authorList>
            <consortium name="DOE Joint Genome Institute"/>
            <consortium name="Mycorrhizal Genomics Consortium"/>
            <person name="Kohler A."/>
            <person name="Kuo A."/>
            <person name="Nagy L.G."/>
            <person name="Floudas D."/>
            <person name="Copeland A."/>
            <person name="Barry K.W."/>
            <person name="Cichocki N."/>
            <person name="Veneault-Fourrey C."/>
            <person name="LaButti K."/>
            <person name="Lindquist E.A."/>
            <person name="Lipzen A."/>
            <person name="Lundell T."/>
            <person name="Morin E."/>
            <person name="Murat C."/>
            <person name="Riley R."/>
            <person name="Ohm R."/>
            <person name="Sun H."/>
            <person name="Tunlid A."/>
            <person name="Henrissat B."/>
            <person name="Grigoriev I.V."/>
            <person name="Hibbett D.S."/>
            <person name="Martin F."/>
        </authorList>
    </citation>
    <scope>NUCLEOTIDE SEQUENCE [LARGE SCALE GENOMIC DNA]</scope>
    <source>
        <strain evidence="2">F 1598</strain>
    </source>
</reference>
<protein>
    <submittedName>
        <fullName evidence="1">Uncharacterized protein</fullName>
    </submittedName>
</protein>
<dbReference type="HOGENOM" id="CLU_2307098_0_0_1"/>
<reference evidence="1 2" key="1">
    <citation type="submission" date="2014-04" db="EMBL/GenBank/DDBJ databases">
        <authorList>
            <consortium name="DOE Joint Genome Institute"/>
            <person name="Kuo A."/>
            <person name="Tarkka M."/>
            <person name="Buscot F."/>
            <person name="Kohler A."/>
            <person name="Nagy L.G."/>
            <person name="Floudas D."/>
            <person name="Copeland A."/>
            <person name="Barry K.W."/>
            <person name="Cichocki N."/>
            <person name="Veneault-Fourrey C."/>
            <person name="LaButti K."/>
            <person name="Lindquist E.A."/>
            <person name="Lipzen A."/>
            <person name="Lundell T."/>
            <person name="Morin E."/>
            <person name="Murat C."/>
            <person name="Sun H."/>
            <person name="Tunlid A."/>
            <person name="Henrissat B."/>
            <person name="Grigoriev I.V."/>
            <person name="Hibbett D.S."/>
            <person name="Martin F."/>
            <person name="Nordberg H.P."/>
            <person name="Cantor M.N."/>
            <person name="Hua S.X."/>
        </authorList>
    </citation>
    <scope>NUCLEOTIDE SEQUENCE [LARGE SCALE GENOMIC DNA]</scope>
    <source>
        <strain evidence="1 2">F 1598</strain>
    </source>
</reference>
<dbReference type="Proteomes" id="UP000054166">
    <property type="component" value="Unassembled WGS sequence"/>
</dbReference>
<keyword evidence="2" id="KW-1185">Reference proteome</keyword>